<dbReference type="GO" id="GO:0046872">
    <property type="term" value="F:metal ion binding"/>
    <property type="evidence" value="ECO:0007669"/>
    <property type="project" value="InterPro"/>
</dbReference>
<dbReference type="SUPFAM" id="SSF63411">
    <property type="entry name" value="LuxS/MPP-like metallohydrolase"/>
    <property type="match status" value="1"/>
</dbReference>
<name>A0A2H5XGF5_9BACT</name>
<dbReference type="InterPro" id="IPR007863">
    <property type="entry name" value="Peptidase_M16_C"/>
</dbReference>
<sequence>MTRRQFCLLSLLTAANRGIPKGQPPTTAMAPPFAFRHLSGSVCLIPSDDIPLASQLVLVLSWQHRISQLCPSALCYPWWTTNGCGLTLIASAEDTAVLWQAIATIAHPPDEAEVVAVQFARHAAAGELHRWRHNPFIWLLWHARLMAMRQPFAELDEDKPLQVSADRIASLSRDIADRCLLVFFSPQGPPREVMSLRRRFLRSLSVGKSITVARPTPSLTAALYWTVTDNDPVAGSVMNELFGGGTGALWFQRLRGSRPLAYHALAHWQLTPTGGELALFAQCLPEHLPIIRAAARQLLETVRRGQFSAADFARAKRLALLRHYQTLADPQQTLHAIALWRAAGHTVTEWQRLPERVQGLSLEAFQSFCARLPITVTEVVAP</sequence>
<dbReference type="EMBL" id="BEHT01000066">
    <property type="protein sequence ID" value="GBD00252.1"/>
    <property type="molecule type" value="Genomic_DNA"/>
</dbReference>
<dbReference type="InterPro" id="IPR011249">
    <property type="entry name" value="Metalloenz_LuxS/M16"/>
</dbReference>
<dbReference type="AlphaFoldDB" id="A0A2H5XGF5"/>
<reference evidence="3" key="1">
    <citation type="submission" date="2017-09" db="EMBL/GenBank/DDBJ databases">
        <title>Metaegenomics of thermophilic ammonia-oxidizing enrichment culture.</title>
        <authorList>
            <person name="Kato S."/>
            <person name="Suzuki K."/>
        </authorList>
    </citation>
    <scope>NUCLEOTIDE SEQUENCE [LARGE SCALE GENOMIC DNA]</scope>
</reference>
<evidence type="ECO:0000313" key="3">
    <source>
        <dbReference type="Proteomes" id="UP000236173"/>
    </source>
</evidence>
<dbReference type="Proteomes" id="UP000236173">
    <property type="component" value="Unassembled WGS sequence"/>
</dbReference>
<accession>A0A2H5XGF5</accession>
<proteinExistence type="predicted"/>
<gene>
    <name evidence="2" type="ORF">HRbin17_02790</name>
</gene>
<comment type="caution">
    <text evidence="2">The sequence shown here is derived from an EMBL/GenBank/DDBJ whole genome shotgun (WGS) entry which is preliminary data.</text>
</comment>
<evidence type="ECO:0000259" key="1">
    <source>
        <dbReference type="Pfam" id="PF05193"/>
    </source>
</evidence>
<protein>
    <recommendedName>
        <fullName evidence="1">Peptidase M16 C-terminal domain-containing protein</fullName>
    </recommendedName>
</protein>
<dbReference type="Pfam" id="PF05193">
    <property type="entry name" value="Peptidase_M16_C"/>
    <property type="match status" value="1"/>
</dbReference>
<evidence type="ECO:0000313" key="2">
    <source>
        <dbReference type="EMBL" id="GBD00252.1"/>
    </source>
</evidence>
<feature type="domain" description="Peptidase M16 C-terminal" evidence="1">
    <location>
        <begin position="208"/>
        <end position="317"/>
    </location>
</feature>
<dbReference type="Gene3D" id="3.30.830.10">
    <property type="entry name" value="Metalloenzyme, LuxS/M16 peptidase-like"/>
    <property type="match status" value="1"/>
</dbReference>
<organism evidence="2 3">
    <name type="scientific">Candidatus Fervidibacter japonicus</name>
    <dbReference type="NCBI Taxonomy" id="2035412"/>
    <lineage>
        <taxon>Bacteria</taxon>
        <taxon>Candidatus Fervidibacterota</taxon>
        <taxon>Candidatus Fervidibacter</taxon>
    </lineage>
</organism>